<dbReference type="Gene3D" id="1.20.120.530">
    <property type="entry name" value="GntR ligand-binding domain-like"/>
    <property type="match status" value="1"/>
</dbReference>
<proteinExistence type="predicted"/>
<organism evidence="5 7">
    <name type="scientific">Agrobacterium larrymoorei</name>
    <dbReference type="NCBI Taxonomy" id="160699"/>
    <lineage>
        <taxon>Bacteria</taxon>
        <taxon>Pseudomonadati</taxon>
        <taxon>Pseudomonadota</taxon>
        <taxon>Alphaproteobacteria</taxon>
        <taxon>Hyphomicrobiales</taxon>
        <taxon>Rhizobiaceae</taxon>
        <taxon>Rhizobium/Agrobacterium group</taxon>
        <taxon>Agrobacterium</taxon>
    </lineage>
</organism>
<evidence type="ECO:0000313" key="6">
    <source>
        <dbReference type="EMBL" id="QYA08454.1"/>
    </source>
</evidence>
<keyword evidence="3" id="KW-0804">Transcription</keyword>
<reference evidence="5 7" key="1">
    <citation type="submission" date="2019-04" db="EMBL/GenBank/DDBJ databases">
        <title>Complete genome sequence of Agrobacterium larrymoorei CFBP5473.</title>
        <authorList>
            <person name="Haryono M."/>
            <person name="Chou L."/>
            <person name="Lin Y.-C."/>
            <person name="Lai E.-M."/>
            <person name="Kuo C.-H."/>
        </authorList>
    </citation>
    <scope>NUCLEOTIDE SEQUENCE [LARGE SCALE GENOMIC DNA]</scope>
    <source>
        <strain evidence="5 7">CFBP5473</strain>
    </source>
</reference>
<evidence type="ECO:0000313" key="7">
    <source>
        <dbReference type="Proteomes" id="UP000298545"/>
    </source>
</evidence>
<dbReference type="KEGG" id="alf:CFBP5473_01720"/>
<dbReference type="PANTHER" id="PTHR43537">
    <property type="entry name" value="TRANSCRIPTIONAL REGULATOR, GNTR FAMILY"/>
    <property type="match status" value="1"/>
</dbReference>
<dbReference type="STRING" id="1367849.GCA_000518585_00700"/>
<dbReference type="GO" id="GO:0003700">
    <property type="term" value="F:DNA-binding transcription factor activity"/>
    <property type="evidence" value="ECO:0007669"/>
    <property type="project" value="InterPro"/>
</dbReference>
<dbReference type="SUPFAM" id="SSF46785">
    <property type="entry name" value="Winged helix' DNA-binding domain"/>
    <property type="match status" value="1"/>
</dbReference>
<protein>
    <submittedName>
        <fullName evidence="5">FadR family transcriptional regulator</fullName>
    </submittedName>
</protein>
<dbReference type="InterPro" id="IPR008920">
    <property type="entry name" value="TF_FadR/GntR_C"/>
</dbReference>
<keyword evidence="1" id="KW-0805">Transcription regulation</keyword>
<dbReference type="EMBL" id="CP039691">
    <property type="protein sequence ID" value="QCI99005.1"/>
    <property type="molecule type" value="Genomic_DNA"/>
</dbReference>
<dbReference type="Pfam" id="PF07729">
    <property type="entry name" value="FCD"/>
    <property type="match status" value="1"/>
</dbReference>
<keyword evidence="8" id="KW-1185">Reference proteome</keyword>
<dbReference type="OrthoDB" id="7347280at2"/>
<feature type="domain" description="HTH gntR-type" evidence="4">
    <location>
        <begin position="12"/>
        <end position="80"/>
    </location>
</feature>
<dbReference type="Gene3D" id="1.10.10.10">
    <property type="entry name" value="Winged helix-like DNA-binding domain superfamily/Winged helix DNA-binding domain"/>
    <property type="match status" value="1"/>
</dbReference>
<dbReference type="InterPro" id="IPR036390">
    <property type="entry name" value="WH_DNA-bd_sf"/>
</dbReference>
<dbReference type="Proteomes" id="UP000298545">
    <property type="component" value="Chromosome circular"/>
</dbReference>
<dbReference type="PROSITE" id="PS50949">
    <property type="entry name" value="HTH_GNTR"/>
    <property type="match status" value="1"/>
</dbReference>
<dbReference type="Pfam" id="PF00392">
    <property type="entry name" value="GntR"/>
    <property type="match status" value="1"/>
</dbReference>
<evidence type="ECO:0000256" key="1">
    <source>
        <dbReference type="ARBA" id="ARBA00023015"/>
    </source>
</evidence>
<evidence type="ECO:0000313" key="5">
    <source>
        <dbReference type="EMBL" id="QCI99005.1"/>
    </source>
</evidence>
<dbReference type="AlphaFoldDB" id="A0A4D7DPE8"/>
<sequence length="239" mass="26432">MTLEFNQIHRNDHLPGRIAVEIAREINDGKLAPGDKLPTEHVLSKTFGVSRSVIREAIAQLRNEGVVETRQGVGAFVTDPRQRVSIRIERSKLNDPDNFRDLFQLRMPLEIEAAGLAAVHHTPAQLKTLKAALDNMRNAPEWEKDGIAADLDFHRTLAEATQNAYFSMFLGFIAERISSAINIAFSRAVFGEILETTIAEHVAIYDAVVASDAAAARAAMRAHLVGAARRVNLDLEVYL</sequence>
<dbReference type="CDD" id="cd07377">
    <property type="entry name" value="WHTH_GntR"/>
    <property type="match status" value="1"/>
</dbReference>
<dbReference type="SUPFAM" id="SSF48008">
    <property type="entry name" value="GntR ligand-binding domain-like"/>
    <property type="match status" value="1"/>
</dbReference>
<dbReference type="Proteomes" id="UP000826513">
    <property type="component" value="Chromosome 1"/>
</dbReference>
<name>A0A4D7DPE8_9HYPH</name>
<dbReference type="EMBL" id="CP072167">
    <property type="protein sequence ID" value="QYA08454.1"/>
    <property type="molecule type" value="Genomic_DNA"/>
</dbReference>
<keyword evidence="2" id="KW-0238">DNA-binding</keyword>
<dbReference type="PRINTS" id="PR00035">
    <property type="entry name" value="HTHGNTR"/>
</dbReference>
<reference evidence="6 8" key="2">
    <citation type="submission" date="2021-03" db="EMBL/GenBank/DDBJ databases">
        <title>Rapid diversification of plasmids in a genus of pathogenic and nitrogen fixing bacteria.</title>
        <authorList>
            <person name="Weisberg A.J."/>
            <person name="Miller M."/>
            <person name="Ream W."/>
            <person name="Grunwald N.J."/>
            <person name="Chang J.H."/>
        </authorList>
    </citation>
    <scope>NUCLEOTIDE SEQUENCE [LARGE SCALE GENOMIC DNA]</scope>
    <source>
        <strain evidence="6 8">AF3.44</strain>
    </source>
</reference>
<gene>
    <name evidence="5" type="ORF">CFBP5473_01720</name>
    <name evidence="6" type="ORF">J5285_03660</name>
</gene>
<evidence type="ECO:0000313" key="8">
    <source>
        <dbReference type="Proteomes" id="UP000826513"/>
    </source>
</evidence>
<dbReference type="SMART" id="SM00345">
    <property type="entry name" value="HTH_GNTR"/>
    <property type="match status" value="1"/>
</dbReference>
<dbReference type="InterPro" id="IPR000524">
    <property type="entry name" value="Tscrpt_reg_HTH_GntR"/>
</dbReference>
<evidence type="ECO:0000259" key="4">
    <source>
        <dbReference type="PROSITE" id="PS50949"/>
    </source>
</evidence>
<dbReference type="InterPro" id="IPR011711">
    <property type="entry name" value="GntR_C"/>
</dbReference>
<dbReference type="InterPro" id="IPR036388">
    <property type="entry name" value="WH-like_DNA-bd_sf"/>
</dbReference>
<evidence type="ECO:0000256" key="3">
    <source>
        <dbReference type="ARBA" id="ARBA00023163"/>
    </source>
</evidence>
<accession>A0A4D7DPE8</accession>
<dbReference type="SMART" id="SM00895">
    <property type="entry name" value="FCD"/>
    <property type="match status" value="1"/>
</dbReference>
<dbReference type="PANTHER" id="PTHR43537:SF44">
    <property type="entry name" value="GNTR FAMILY REGULATORY PROTEIN"/>
    <property type="match status" value="1"/>
</dbReference>
<dbReference type="GO" id="GO:0003677">
    <property type="term" value="F:DNA binding"/>
    <property type="evidence" value="ECO:0007669"/>
    <property type="project" value="UniProtKB-KW"/>
</dbReference>
<evidence type="ECO:0000256" key="2">
    <source>
        <dbReference type="ARBA" id="ARBA00023125"/>
    </source>
</evidence>
<dbReference type="RefSeq" id="WP_027673586.1">
    <property type="nucleotide sequence ID" value="NZ_CP039691.1"/>
</dbReference>